<proteinExistence type="predicted"/>
<dbReference type="EMBL" id="MDYQ01000478">
    <property type="protein sequence ID" value="PRP74289.1"/>
    <property type="molecule type" value="Genomic_DNA"/>
</dbReference>
<sequence length="303" mass="34367">MDKITSKEDKKTSSSKIRSPEIPKVVSEVTTMTDNPSFVDSAGTQITPLAEESQRPQNEGERHYLSKEKIVRELSKRKSVDVIQFCSTKQNTSAMESVNVSPITTNELSQLCKGKKNVNLLPAYTCTNFRKIENFFSGWETVHTEHSITGIGRFDIALERAKSVRPDEVVEVLHTSEMREQKNWVEVKATPFLEKEWNRNKPLLSFRVSGGGWKCQHCSQLEEKQASLRSIPFIVDIYPPHPTENGYGKMRRRVFARYEDPVMRSWSSLPQTGCLQACMGLTRSESHSCSSNADWSTSPDRGT</sequence>
<dbReference type="AlphaFoldDB" id="A0A2P6MRF7"/>
<keyword evidence="3" id="KW-1185">Reference proteome</keyword>
<dbReference type="InParanoid" id="A0A2P6MRF7"/>
<reference evidence="2 3" key="1">
    <citation type="journal article" date="2018" name="Genome Biol. Evol.">
        <title>Multiple Roots of Fruiting Body Formation in Amoebozoa.</title>
        <authorList>
            <person name="Hillmann F."/>
            <person name="Forbes G."/>
            <person name="Novohradska S."/>
            <person name="Ferling I."/>
            <person name="Riege K."/>
            <person name="Groth M."/>
            <person name="Westermann M."/>
            <person name="Marz M."/>
            <person name="Spaller T."/>
            <person name="Winckler T."/>
            <person name="Schaap P."/>
            <person name="Glockner G."/>
        </authorList>
    </citation>
    <scope>NUCLEOTIDE SEQUENCE [LARGE SCALE GENOMIC DNA]</scope>
    <source>
        <strain evidence="2 3">Jena</strain>
    </source>
</reference>
<evidence type="ECO:0000256" key="1">
    <source>
        <dbReference type="SAM" id="MobiDB-lite"/>
    </source>
</evidence>
<gene>
    <name evidence="2" type="ORF">PROFUN_16202</name>
</gene>
<comment type="caution">
    <text evidence="2">The sequence shown here is derived from an EMBL/GenBank/DDBJ whole genome shotgun (WGS) entry which is preliminary data.</text>
</comment>
<organism evidence="2 3">
    <name type="scientific">Planoprotostelium fungivorum</name>
    <dbReference type="NCBI Taxonomy" id="1890364"/>
    <lineage>
        <taxon>Eukaryota</taxon>
        <taxon>Amoebozoa</taxon>
        <taxon>Evosea</taxon>
        <taxon>Variosea</taxon>
        <taxon>Cavosteliida</taxon>
        <taxon>Cavosteliaceae</taxon>
        <taxon>Planoprotostelium</taxon>
    </lineage>
</organism>
<evidence type="ECO:0000313" key="2">
    <source>
        <dbReference type="EMBL" id="PRP74289.1"/>
    </source>
</evidence>
<name>A0A2P6MRF7_9EUKA</name>
<feature type="compositionally biased region" description="Basic and acidic residues" evidence="1">
    <location>
        <begin position="1"/>
        <end position="12"/>
    </location>
</feature>
<dbReference type="Proteomes" id="UP000241769">
    <property type="component" value="Unassembled WGS sequence"/>
</dbReference>
<evidence type="ECO:0000313" key="3">
    <source>
        <dbReference type="Proteomes" id="UP000241769"/>
    </source>
</evidence>
<accession>A0A2P6MRF7</accession>
<feature type="region of interest" description="Disordered" evidence="1">
    <location>
        <begin position="1"/>
        <end position="23"/>
    </location>
</feature>
<protein>
    <submittedName>
        <fullName evidence="2">Uncharacterized protein</fullName>
    </submittedName>
</protein>